<reference evidence="2" key="1">
    <citation type="submission" date="2023-05" db="EMBL/GenBank/DDBJ databases">
        <title>Cataloging the Phylogenetic Diversity of Human Bladder Bacteria.</title>
        <authorList>
            <person name="Du J."/>
        </authorList>
    </citation>
    <scope>NUCLEOTIDE SEQUENCE</scope>
    <source>
        <strain evidence="2">UMB1231</strain>
    </source>
</reference>
<evidence type="ECO:0000313" key="3">
    <source>
        <dbReference type="Proteomes" id="UP001229251"/>
    </source>
</evidence>
<keyword evidence="1" id="KW-0472">Membrane</keyword>
<proteinExistence type="predicted"/>
<organism evidence="2 3">
    <name type="scientific">Facklamia hominis</name>
    <dbReference type="NCBI Taxonomy" id="178214"/>
    <lineage>
        <taxon>Bacteria</taxon>
        <taxon>Bacillati</taxon>
        <taxon>Bacillota</taxon>
        <taxon>Bacilli</taxon>
        <taxon>Lactobacillales</taxon>
        <taxon>Aerococcaceae</taxon>
        <taxon>Facklamia</taxon>
    </lineage>
</organism>
<feature type="non-terminal residue" evidence="2">
    <location>
        <position position="61"/>
    </location>
</feature>
<dbReference type="EMBL" id="JASOOE010000248">
    <property type="protein sequence ID" value="MDK7188321.1"/>
    <property type="molecule type" value="Genomic_DNA"/>
</dbReference>
<feature type="transmembrane region" description="Helical" evidence="1">
    <location>
        <begin position="35"/>
        <end position="57"/>
    </location>
</feature>
<evidence type="ECO:0008006" key="4">
    <source>
        <dbReference type="Google" id="ProtNLM"/>
    </source>
</evidence>
<dbReference type="Proteomes" id="UP001229251">
    <property type="component" value="Unassembled WGS sequence"/>
</dbReference>
<keyword evidence="1" id="KW-1133">Transmembrane helix</keyword>
<accession>A0AAJ1Q871</accession>
<evidence type="ECO:0000256" key="1">
    <source>
        <dbReference type="SAM" id="Phobius"/>
    </source>
</evidence>
<dbReference type="AlphaFoldDB" id="A0AAJ1Q871"/>
<name>A0AAJ1Q871_9LACT</name>
<protein>
    <recommendedName>
        <fullName evidence="4">MATE family efflux transporter</fullName>
    </recommendedName>
</protein>
<sequence length="61" mass="6867">MTVNKLEPDNGTPNDELFTVAGMFDGSLYKLLLRMALPMFVGMLTQVTYAIADIFWLSHID</sequence>
<keyword evidence="1" id="KW-0812">Transmembrane</keyword>
<gene>
    <name evidence="2" type="ORF">QP433_10260</name>
</gene>
<comment type="caution">
    <text evidence="2">The sequence shown here is derived from an EMBL/GenBank/DDBJ whole genome shotgun (WGS) entry which is preliminary data.</text>
</comment>
<evidence type="ECO:0000313" key="2">
    <source>
        <dbReference type="EMBL" id="MDK7188321.1"/>
    </source>
</evidence>